<dbReference type="GO" id="GO:0016491">
    <property type="term" value="F:oxidoreductase activity"/>
    <property type="evidence" value="ECO:0007669"/>
    <property type="project" value="UniProtKB-KW"/>
</dbReference>
<organism evidence="3 4">
    <name type="scientific">Cohnella herbarum</name>
    <dbReference type="NCBI Taxonomy" id="2728023"/>
    <lineage>
        <taxon>Bacteria</taxon>
        <taxon>Bacillati</taxon>
        <taxon>Bacillota</taxon>
        <taxon>Bacilli</taxon>
        <taxon>Bacillales</taxon>
        <taxon>Paenibacillaceae</taxon>
        <taxon>Cohnella</taxon>
    </lineage>
</organism>
<dbReference type="Gene3D" id="3.40.50.720">
    <property type="entry name" value="NAD(P)-binding Rossmann-like Domain"/>
    <property type="match status" value="1"/>
</dbReference>
<dbReference type="GO" id="GO:0008206">
    <property type="term" value="P:bile acid metabolic process"/>
    <property type="evidence" value="ECO:0007669"/>
    <property type="project" value="UniProtKB-ARBA"/>
</dbReference>
<comment type="similarity">
    <text evidence="1">Belongs to the short-chain dehydrogenases/reductases (SDR) family.</text>
</comment>
<evidence type="ECO:0000256" key="2">
    <source>
        <dbReference type="ARBA" id="ARBA00023002"/>
    </source>
</evidence>
<keyword evidence="2" id="KW-0560">Oxidoreductase</keyword>
<dbReference type="PROSITE" id="PS00061">
    <property type="entry name" value="ADH_SHORT"/>
    <property type="match status" value="1"/>
</dbReference>
<dbReference type="SUPFAM" id="SSF51735">
    <property type="entry name" value="NAD(P)-binding Rossmann-fold domains"/>
    <property type="match status" value="1"/>
</dbReference>
<evidence type="ECO:0000313" key="4">
    <source>
        <dbReference type="Proteomes" id="UP000502248"/>
    </source>
</evidence>
<protein>
    <submittedName>
        <fullName evidence="3">SDR family oxidoreductase</fullName>
    </submittedName>
</protein>
<gene>
    <name evidence="3" type="ORF">HH215_01745</name>
</gene>
<evidence type="ECO:0000313" key="3">
    <source>
        <dbReference type="EMBL" id="QJD82030.1"/>
    </source>
</evidence>
<name>A0A7Z2VFK5_9BACL</name>
<dbReference type="PRINTS" id="PR00081">
    <property type="entry name" value="GDHRDH"/>
</dbReference>
<dbReference type="PRINTS" id="PR00080">
    <property type="entry name" value="SDRFAMILY"/>
</dbReference>
<evidence type="ECO:0000256" key="1">
    <source>
        <dbReference type="ARBA" id="ARBA00006484"/>
    </source>
</evidence>
<dbReference type="PANTHER" id="PTHR24321">
    <property type="entry name" value="DEHYDROGENASES, SHORT CHAIN"/>
    <property type="match status" value="1"/>
</dbReference>
<dbReference type="InterPro" id="IPR002347">
    <property type="entry name" value="SDR_fam"/>
</dbReference>
<dbReference type="Pfam" id="PF13561">
    <property type="entry name" value="adh_short_C2"/>
    <property type="match status" value="1"/>
</dbReference>
<dbReference type="PANTHER" id="PTHR24321:SF11">
    <property type="entry name" value="BLR0893 PROTEIN"/>
    <property type="match status" value="1"/>
</dbReference>
<dbReference type="CDD" id="cd05233">
    <property type="entry name" value="SDR_c"/>
    <property type="match status" value="1"/>
</dbReference>
<keyword evidence="4" id="KW-1185">Reference proteome</keyword>
<sequence length="274" mass="29416">MRLEAIPGRGGSRLATNVNFHFKGQVAVVTGGSMGIGGAAVRAFAEAGATTVIADLDEKRGRSLEDELRKEGKDVHFFPVDVGSDEQMKRLMEQAHALRGRLDFLYNNAGVAIAGEAVETSDEDWHKVLNINLGGVFRGCKYAIPYMRKQGKGSIVNCSSTQALNGFMGWAAYSASKGGILAFTRQAAVQYAGQGVRINAVAPGTIMTPMNEKIFEEVDDPEALIRLWNDAHPIGRFGQPEEIADLVLYLCSDAASFITGQTFVADGGQSVRGE</sequence>
<dbReference type="AlphaFoldDB" id="A0A7Z2VFK5"/>
<dbReference type="NCBIfam" id="NF005559">
    <property type="entry name" value="PRK07231.1"/>
    <property type="match status" value="1"/>
</dbReference>
<dbReference type="EMBL" id="CP051680">
    <property type="protein sequence ID" value="QJD82030.1"/>
    <property type="molecule type" value="Genomic_DNA"/>
</dbReference>
<dbReference type="KEGG" id="cheb:HH215_01745"/>
<dbReference type="InterPro" id="IPR020904">
    <property type="entry name" value="Sc_DH/Rdtase_CS"/>
</dbReference>
<dbReference type="InterPro" id="IPR036291">
    <property type="entry name" value="NAD(P)-bd_dom_sf"/>
</dbReference>
<dbReference type="Proteomes" id="UP000502248">
    <property type="component" value="Chromosome"/>
</dbReference>
<proteinExistence type="inferred from homology"/>
<dbReference type="FunFam" id="3.40.50.720:FF:000084">
    <property type="entry name" value="Short-chain dehydrogenase reductase"/>
    <property type="match status" value="1"/>
</dbReference>
<accession>A0A7Z2VFK5</accession>
<reference evidence="3 4" key="1">
    <citation type="submission" date="2020-04" db="EMBL/GenBank/DDBJ databases">
        <title>Genome sequencing of novel species.</title>
        <authorList>
            <person name="Heo J."/>
            <person name="Kim S.-J."/>
            <person name="Kim J.-S."/>
            <person name="Hong S.-B."/>
            <person name="Kwon S.-W."/>
        </authorList>
    </citation>
    <scope>NUCLEOTIDE SEQUENCE [LARGE SCALE GENOMIC DNA]</scope>
    <source>
        <strain evidence="3 4">MFER-1</strain>
    </source>
</reference>